<accession>A0A076LKJ8</accession>
<evidence type="ECO:0000256" key="1">
    <source>
        <dbReference type="SAM" id="MobiDB-lite"/>
    </source>
</evidence>
<dbReference type="HOGENOM" id="CLU_138559_1_0_6"/>
<dbReference type="Proteomes" id="UP000028681">
    <property type="component" value="Chromosome"/>
</dbReference>
<reference evidence="2 3" key="1">
    <citation type="journal article" date="2012" name="PLoS ONE">
        <title>Edwardsiella comparative phylogenomics reveal the new intra/inter-species taxonomic relationships, virulence evolution and niche adaptation mechanisms.</title>
        <authorList>
            <person name="Yang M."/>
            <person name="Lv Y."/>
            <person name="Xiao J."/>
            <person name="Wu H."/>
            <person name="Zheng H."/>
            <person name="Liu Q."/>
            <person name="Zhang Y."/>
            <person name="Wang Q."/>
        </authorList>
    </citation>
    <scope>NUCLEOTIDE SEQUENCE [LARGE SCALE GENOMIC DNA]</scope>
    <source>
        <strain evidence="3">080813</strain>
    </source>
</reference>
<dbReference type="Pfam" id="PF10618">
    <property type="entry name" value="Tail_tube"/>
    <property type="match status" value="1"/>
</dbReference>
<evidence type="ECO:0000313" key="2">
    <source>
        <dbReference type="EMBL" id="AIJ07312.1"/>
    </source>
</evidence>
<dbReference type="GeneID" id="33938568"/>
<dbReference type="KEGG" id="ete:ETEE_0842"/>
<proteinExistence type="predicted"/>
<dbReference type="InterPro" id="IPR019596">
    <property type="entry name" value="Phage_Mu_GpM_tail_tub"/>
</dbReference>
<evidence type="ECO:0000313" key="3">
    <source>
        <dbReference type="Proteomes" id="UP000028681"/>
    </source>
</evidence>
<dbReference type="RefSeq" id="WP_034166071.1">
    <property type="nucleotide sequence ID" value="NZ_CP006664.1"/>
</dbReference>
<dbReference type="EMBL" id="CP006664">
    <property type="protein sequence ID" value="AIJ07312.1"/>
    <property type="molecule type" value="Genomic_DNA"/>
</dbReference>
<feature type="region of interest" description="Disordered" evidence="1">
    <location>
        <begin position="98"/>
        <end position="118"/>
    </location>
</feature>
<organism evidence="2 3">
    <name type="scientific">Edwardsiella anguillarum ET080813</name>
    <dbReference type="NCBI Taxonomy" id="667120"/>
    <lineage>
        <taxon>Bacteria</taxon>
        <taxon>Pseudomonadati</taxon>
        <taxon>Pseudomonadota</taxon>
        <taxon>Gammaproteobacteria</taxon>
        <taxon>Enterobacterales</taxon>
        <taxon>Hafniaceae</taxon>
        <taxon>Edwardsiella</taxon>
    </lineage>
</organism>
<sequence>MARIGGTCYFKVDGQQLSLTGGIEVPMNTNVKDDVTGMDGSNDYKETHRAPYIKATLKVPKGFPVSKITTSDDMTITAELANGQVYVLSSAWLHGEANHNAEEGTADLEFHGEEGGYQ</sequence>
<protein>
    <submittedName>
        <fullName evidence="2">Phage tail tube protein</fullName>
    </submittedName>
</protein>
<dbReference type="AlphaFoldDB" id="A0A076LKJ8"/>
<gene>
    <name evidence="2" type="ORF">ETEE_0842</name>
</gene>
<name>A0A076LKJ8_9GAMM</name>